<keyword evidence="1" id="KW-0812">Transmembrane</keyword>
<protein>
    <submittedName>
        <fullName evidence="3">Uncharacterized protein LOC108673276</fullName>
    </submittedName>
</protein>
<dbReference type="AlphaFoldDB" id="A0A8B7NS85"/>
<keyword evidence="1" id="KW-1133">Transmembrane helix</keyword>
<dbReference type="KEGG" id="hazt:108673276"/>
<sequence length="157" mass="17391">MISVLKFWSQVLAGNMHLRLPILHARLIIKVLEVVLFIVICAGYSNLRVSIVTPTLRVFSLASIVLAGVLAPPSLIYELYLNDPKRFISIKEIAATAFLCCIFMAPCVELLSFWLPSQLSMFGPSREQAFIFSGLCAASAALYALDALLAWPHRKHS</sequence>
<proteinExistence type="predicted"/>
<dbReference type="Proteomes" id="UP000694843">
    <property type="component" value="Unplaced"/>
</dbReference>
<evidence type="ECO:0000313" key="3">
    <source>
        <dbReference type="RefSeq" id="XP_018016568.1"/>
    </source>
</evidence>
<dbReference type="RefSeq" id="XP_018016568.1">
    <property type="nucleotide sequence ID" value="XM_018161079.2"/>
</dbReference>
<feature type="transmembrane region" description="Helical" evidence="1">
    <location>
        <begin position="59"/>
        <end position="81"/>
    </location>
</feature>
<organism evidence="2 3">
    <name type="scientific">Hyalella azteca</name>
    <name type="common">Amphipod</name>
    <dbReference type="NCBI Taxonomy" id="294128"/>
    <lineage>
        <taxon>Eukaryota</taxon>
        <taxon>Metazoa</taxon>
        <taxon>Ecdysozoa</taxon>
        <taxon>Arthropoda</taxon>
        <taxon>Crustacea</taxon>
        <taxon>Multicrustacea</taxon>
        <taxon>Malacostraca</taxon>
        <taxon>Eumalacostraca</taxon>
        <taxon>Peracarida</taxon>
        <taxon>Amphipoda</taxon>
        <taxon>Senticaudata</taxon>
        <taxon>Talitrida</taxon>
        <taxon>Talitroidea</taxon>
        <taxon>Hyalellidae</taxon>
        <taxon>Hyalella</taxon>
    </lineage>
</organism>
<feature type="transmembrane region" description="Helical" evidence="1">
    <location>
        <begin position="27"/>
        <end position="47"/>
    </location>
</feature>
<keyword evidence="1" id="KW-0472">Membrane</keyword>
<reference evidence="3" key="1">
    <citation type="submission" date="2025-08" db="UniProtKB">
        <authorList>
            <consortium name="RefSeq"/>
        </authorList>
    </citation>
    <scope>IDENTIFICATION</scope>
    <source>
        <tissue evidence="3">Whole organism</tissue>
    </source>
</reference>
<feature type="transmembrane region" description="Helical" evidence="1">
    <location>
        <begin position="93"/>
        <end position="117"/>
    </location>
</feature>
<name>A0A8B7NS85_HYAAZ</name>
<keyword evidence="2" id="KW-1185">Reference proteome</keyword>
<dbReference type="OrthoDB" id="10358397at2759"/>
<evidence type="ECO:0000313" key="2">
    <source>
        <dbReference type="Proteomes" id="UP000694843"/>
    </source>
</evidence>
<accession>A0A8B7NS85</accession>
<gene>
    <name evidence="3" type="primary">LOC108673276</name>
</gene>
<evidence type="ECO:0000256" key="1">
    <source>
        <dbReference type="SAM" id="Phobius"/>
    </source>
</evidence>
<feature type="transmembrane region" description="Helical" evidence="1">
    <location>
        <begin position="129"/>
        <end position="151"/>
    </location>
</feature>
<dbReference type="GeneID" id="108673276"/>